<dbReference type="Proteomes" id="UP001596226">
    <property type="component" value="Unassembled WGS sequence"/>
</dbReference>
<dbReference type="SUPFAM" id="SSF51905">
    <property type="entry name" value="FAD/NAD(P)-binding domain"/>
    <property type="match status" value="1"/>
</dbReference>
<dbReference type="InterPro" id="IPR006076">
    <property type="entry name" value="FAD-dep_OxRdtase"/>
</dbReference>
<dbReference type="Pfam" id="PF01266">
    <property type="entry name" value="DAO"/>
    <property type="match status" value="1"/>
</dbReference>
<dbReference type="PANTHER" id="PTHR13847">
    <property type="entry name" value="SARCOSINE DEHYDROGENASE-RELATED"/>
    <property type="match status" value="1"/>
</dbReference>
<evidence type="ECO:0000313" key="4">
    <source>
        <dbReference type="Proteomes" id="UP001596226"/>
    </source>
</evidence>
<sequence length="470" mass="48552">MPETYDVAVVGVGVVALAVAQELLARGLTVAVIGPYGGDHAGQATRAAGAMLSTFSEIEPGHPAERVAVETGERLAAHQAYPVWLSRLAASGEPAVSTVAGTWVLAPAGRLAQLAPIAAAARAAGHPAEEHDAEQIPGLRTPVDTAGALWLPTEARIDSGALMQALSRIVRRHPRAAWHDTTATAVTTGIVRCADGTRVEAGDVVLAAGAATASLLEQAGRRVGVPPILAGRGASVLLHAPAISVPHVVRTPNAAFACGAHLVPRADGTMYLGATNRLTTSAERTRPVTLDELAVLAADASTLLDHRLAGAQLCSHRVGLRPYTVDHLPLLGRTRDPGLLVATATYRCGVLLAPRIAALIADEITAPGALDDHPYRVLRPMPTPTAGDALDAGAAQALIEHLLQGGASLPAAAAEQFAGFVELALRVLLDDACAQGAALRRLWRSAPVVEVVPALFALPRRMKGTPDAQR</sequence>
<dbReference type="InterPro" id="IPR036188">
    <property type="entry name" value="FAD/NAD-bd_sf"/>
</dbReference>
<dbReference type="SUPFAM" id="SSF54373">
    <property type="entry name" value="FAD-linked reductases, C-terminal domain"/>
    <property type="match status" value="1"/>
</dbReference>
<dbReference type="Gene3D" id="3.50.50.60">
    <property type="entry name" value="FAD/NAD(P)-binding domain"/>
    <property type="match status" value="1"/>
</dbReference>
<dbReference type="PANTHER" id="PTHR13847:SF289">
    <property type="entry name" value="GLYCINE OXIDASE"/>
    <property type="match status" value="1"/>
</dbReference>
<evidence type="ECO:0000259" key="2">
    <source>
        <dbReference type="Pfam" id="PF01266"/>
    </source>
</evidence>
<keyword evidence="1" id="KW-0560">Oxidoreductase</keyword>
<evidence type="ECO:0000313" key="3">
    <source>
        <dbReference type="EMBL" id="MFC5923797.1"/>
    </source>
</evidence>
<name>A0ABW1H5G3_9ACTN</name>
<feature type="domain" description="FAD dependent oxidoreductase" evidence="2">
    <location>
        <begin position="6"/>
        <end position="362"/>
    </location>
</feature>
<dbReference type="EMBL" id="JBHSQS010000005">
    <property type="protein sequence ID" value="MFC5923797.1"/>
    <property type="molecule type" value="Genomic_DNA"/>
</dbReference>
<proteinExistence type="predicted"/>
<dbReference type="Gene3D" id="3.30.9.10">
    <property type="entry name" value="D-Amino Acid Oxidase, subunit A, domain 2"/>
    <property type="match status" value="1"/>
</dbReference>
<evidence type="ECO:0000256" key="1">
    <source>
        <dbReference type="ARBA" id="ARBA00023002"/>
    </source>
</evidence>
<keyword evidence="4" id="KW-1185">Reference proteome</keyword>
<dbReference type="RefSeq" id="WP_377509158.1">
    <property type="nucleotide sequence ID" value="NZ_JBHSQS010000005.1"/>
</dbReference>
<organism evidence="3 4">
    <name type="scientific">Micromonospora vulcania</name>
    <dbReference type="NCBI Taxonomy" id="1441873"/>
    <lineage>
        <taxon>Bacteria</taxon>
        <taxon>Bacillati</taxon>
        <taxon>Actinomycetota</taxon>
        <taxon>Actinomycetes</taxon>
        <taxon>Micromonosporales</taxon>
        <taxon>Micromonosporaceae</taxon>
        <taxon>Micromonospora</taxon>
    </lineage>
</organism>
<reference evidence="4" key="1">
    <citation type="journal article" date="2019" name="Int. J. Syst. Evol. Microbiol.">
        <title>The Global Catalogue of Microorganisms (GCM) 10K type strain sequencing project: providing services to taxonomists for standard genome sequencing and annotation.</title>
        <authorList>
            <consortium name="The Broad Institute Genomics Platform"/>
            <consortium name="The Broad Institute Genome Sequencing Center for Infectious Disease"/>
            <person name="Wu L."/>
            <person name="Ma J."/>
        </authorList>
    </citation>
    <scope>NUCLEOTIDE SEQUENCE [LARGE SCALE GENOMIC DNA]</scope>
    <source>
        <strain evidence="4">CGMCC 4.7144</strain>
    </source>
</reference>
<comment type="caution">
    <text evidence="3">The sequence shown here is derived from an EMBL/GenBank/DDBJ whole genome shotgun (WGS) entry which is preliminary data.</text>
</comment>
<protein>
    <submittedName>
        <fullName evidence="3">FAD-dependent oxidoreductase</fullName>
    </submittedName>
</protein>
<accession>A0ABW1H5G3</accession>
<gene>
    <name evidence="3" type="ORF">ACFQGL_10635</name>
</gene>